<name>A0A7Y0K4Q0_9BACI</name>
<keyword evidence="1" id="KW-1133">Transmembrane helix</keyword>
<keyword evidence="1" id="KW-0812">Transmembrane</keyword>
<comment type="caution">
    <text evidence="2">The sequence shown here is derived from an EMBL/GenBank/DDBJ whole genome shotgun (WGS) entry which is preliminary data.</text>
</comment>
<feature type="transmembrane region" description="Helical" evidence="1">
    <location>
        <begin position="194"/>
        <end position="218"/>
    </location>
</feature>
<protein>
    <submittedName>
        <fullName evidence="2">Uncharacterized protein</fullName>
    </submittedName>
</protein>
<dbReference type="EMBL" id="JABBPK010000001">
    <property type="protein sequence ID" value="NMO75730.1"/>
    <property type="molecule type" value="Genomic_DNA"/>
</dbReference>
<keyword evidence="1" id="KW-0472">Membrane</keyword>
<feature type="transmembrane region" description="Helical" evidence="1">
    <location>
        <begin position="6"/>
        <end position="24"/>
    </location>
</feature>
<evidence type="ECO:0000313" key="2">
    <source>
        <dbReference type="EMBL" id="NMO75730.1"/>
    </source>
</evidence>
<reference evidence="2 3" key="1">
    <citation type="submission" date="2020-04" db="EMBL/GenBank/DDBJ databases">
        <title>Bacillus sp. UniB3 isolated from commercial digestive syrup.</title>
        <authorList>
            <person name="Thorat V."/>
            <person name="Kirdat K."/>
            <person name="Tiwarekar B."/>
            <person name="Yadav A."/>
        </authorList>
    </citation>
    <scope>NUCLEOTIDE SEQUENCE [LARGE SCALE GENOMIC DNA]</scope>
    <source>
        <strain evidence="2 3">UniB3</strain>
    </source>
</reference>
<keyword evidence="3" id="KW-1185">Reference proteome</keyword>
<feature type="transmembrane region" description="Helical" evidence="1">
    <location>
        <begin position="155"/>
        <end position="174"/>
    </location>
</feature>
<gene>
    <name evidence="2" type="ORF">HHU08_01580</name>
</gene>
<dbReference type="RefSeq" id="WP_169187651.1">
    <property type="nucleotide sequence ID" value="NZ_JABBPK010000001.1"/>
</dbReference>
<sequence>MLYYIFTIIGLSLLGFSLIIRNSIKEVNNQREAYEYLNKFREYGNSLLIEKENYQLYEWLTMKAPKMQDKVGELGIARGFIPPFSGIQYRTYQIIINALPTLRDEARSPIRGFNSLQNSIMHNYLSMIDDVLLRYIGVVENNIEKLKGQAKNPFVWLREGVQFFVHLPILLLYWTGLIKYGTYYRILNNIIVKIINFLVIVIGLISSIITIVTGYNPFTEILSKYVK</sequence>
<accession>A0A7Y0K4Q0</accession>
<dbReference type="AlphaFoldDB" id="A0A7Y0K4Q0"/>
<evidence type="ECO:0000256" key="1">
    <source>
        <dbReference type="SAM" id="Phobius"/>
    </source>
</evidence>
<proteinExistence type="predicted"/>
<evidence type="ECO:0000313" key="3">
    <source>
        <dbReference type="Proteomes" id="UP000588491"/>
    </source>
</evidence>
<dbReference type="Proteomes" id="UP000588491">
    <property type="component" value="Unassembled WGS sequence"/>
</dbReference>
<organism evidence="2 3">
    <name type="scientific">Niallia alba</name>
    <dbReference type="NCBI Taxonomy" id="2729105"/>
    <lineage>
        <taxon>Bacteria</taxon>
        <taxon>Bacillati</taxon>
        <taxon>Bacillota</taxon>
        <taxon>Bacilli</taxon>
        <taxon>Bacillales</taxon>
        <taxon>Bacillaceae</taxon>
        <taxon>Niallia</taxon>
    </lineage>
</organism>